<sequence>MTWEKHKKILLKDPEFRKIYQSSRLEYEIARALILARVKKRLTQAQLAKKLKTRQSVISRVESGMSTPSLSFLKRLASVLDTSLSVQFK</sequence>
<comment type="caution">
    <text evidence="3">The sequence shown here is derived from an EMBL/GenBank/DDBJ whole genome shotgun (WGS) entry which is preliminary data.</text>
</comment>
<reference evidence="3 4" key="1">
    <citation type="journal article" date="2016" name="Nat. Commun.">
        <title>Thousands of microbial genomes shed light on interconnected biogeochemical processes in an aquifer system.</title>
        <authorList>
            <person name="Anantharaman K."/>
            <person name="Brown C.T."/>
            <person name="Hug L.A."/>
            <person name="Sharon I."/>
            <person name="Castelle C.J."/>
            <person name="Probst A.J."/>
            <person name="Thomas B.C."/>
            <person name="Singh A."/>
            <person name="Wilkins M.J."/>
            <person name="Karaoz U."/>
            <person name="Brodie E.L."/>
            <person name="Williams K.H."/>
            <person name="Hubbard S.S."/>
            <person name="Banfield J.F."/>
        </authorList>
    </citation>
    <scope>NUCLEOTIDE SEQUENCE [LARGE SCALE GENOMIC DNA]</scope>
</reference>
<evidence type="ECO:0000256" key="1">
    <source>
        <dbReference type="ARBA" id="ARBA00023125"/>
    </source>
</evidence>
<dbReference type="PROSITE" id="PS50943">
    <property type="entry name" value="HTH_CROC1"/>
    <property type="match status" value="1"/>
</dbReference>
<organism evidence="3 4">
    <name type="scientific">Candidatus Daviesbacteria bacterium RIFCSPLOWO2_01_FULL_39_12</name>
    <dbReference type="NCBI Taxonomy" id="1797785"/>
    <lineage>
        <taxon>Bacteria</taxon>
        <taxon>Candidatus Daviesiibacteriota</taxon>
    </lineage>
</organism>
<proteinExistence type="predicted"/>
<dbReference type="SUPFAM" id="SSF47413">
    <property type="entry name" value="lambda repressor-like DNA-binding domains"/>
    <property type="match status" value="1"/>
</dbReference>
<feature type="domain" description="HTH cro/C1-type" evidence="2">
    <location>
        <begin position="33"/>
        <end position="87"/>
    </location>
</feature>
<gene>
    <name evidence="3" type="ORF">A3B45_05115</name>
</gene>
<accession>A0A1F5KUK6</accession>
<evidence type="ECO:0000313" key="3">
    <source>
        <dbReference type="EMBL" id="OGE44519.1"/>
    </source>
</evidence>
<protein>
    <recommendedName>
        <fullName evidence="2">HTH cro/C1-type domain-containing protein</fullName>
    </recommendedName>
</protein>
<dbReference type="CDD" id="cd00093">
    <property type="entry name" value="HTH_XRE"/>
    <property type="match status" value="1"/>
</dbReference>
<dbReference type="GO" id="GO:0003677">
    <property type="term" value="F:DNA binding"/>
    <property type="evidence" value="ECO:0007669"/>
    <property type="project" value="UniProtKB-KW"/>
</dbReference>
<dbReference type="PANTHER" id="PTHR46558">
    <property type="entry name" value="TRACRIPTIONAL REGULATORY PROTEIN-RELATED-RELATED"/>
    <property type="match status" value="1"/>
</dbReference>
<dbReference type="EMBL" id="MFDM01000001">
    <property type="protein sequence ID" value="OGE44519.1"/>
    <property type="molecule type" value="Genomic_DNA"/>
</dbReference>
<dbReference type="Pfam" id="PF01381">
    <property type="entry name" value="HTH_3"/>
    <property type="match status" value="1"/>
</dbReference>
<evidence type="ECO:0000313" key="4">
    <source>
        <dbReference type="Proteomes" id="UP000178565"/>
    </source>
</evidence>
<dbReference type="STRING" id="1797785.A3B45_05115"/>
<dbReference type="PANTHER" id="PTHR46558:SF3">
    <property type="entry name" value="TRANSCRIPTIONAL REGULATOR"/>
    <property type="match status" value="1"/>
</dbReference>
<name>A0A1F5KUK6_9BACT</name>
<dbReference type="InterPro" id="IPR010982">
    <property type="entry name" value="Lambda_DNA-bd_dom_sf"/>
</dbReference>
<keyword evidence="1" id="KW-0238">DNA-binding</keyword>
<evidence type="ECO:0000259" key="2">
    <source>
        <dbReference type="PROSITE" id="PS50943"/>
    </source>
</evidence>
<dbReference type="Proteomes" id="UP000178565">
    <property type="component" value="Unassembled WGS sequence"/>
</dbReference>
<dbReference type="InterPro" id="IPR001387">
    <property type="entry name" value="Cro/C1-type_HTH"/>
</dbReference>
<dbReference type="SMART" id="SM00530">
    <property type="entry name" value="HTH_XRE"/>
    <property type="match status" value="1"/>
</dbReference>
<dbReference type="AlphaFoldDB" id="A0A1F5KUK6"/>
<dbReference type="Gene3D" id="1.10.260.40">
    <property type="entry name" value="lambda repressor-like DNA-binding domains"/>
    <property type="match status" value="1"/>
</dbReference>